<dbReference type="OrthoDB" id="3078424at2"/>
<reference evidence="1 2" key="1">
    <citation type="journal article" date="2010" name="Proc. Natl. Acad. Sci. U.S.A.">
        <title>A Nitrospira metagenome illuminates the physiology and evolution of globally important nitrite-oxidizing bacteria.</title>
        <authorList>
            <person name="Lucker S."/>
            <person name="Wagner M."/>
            <person name="Maixner F."/>
            <person name="Pelletier E."/>
            <person name="Koch H."/>
            <person name="Vacherie B."/>
            <person name="Rattei T."/>
            <person name="Sinninghe Damste J."/>
            <person name="Spieck E."/>
            <person name="Le Paslier D."/>
            <person name="Daims H."/>
        </authorList>
    </citation>
    <scope>NUCLEOTIDE SEQUENCE [LARGE SCALE GENOMIC DNA]</scope>
</reference>
<dbReference type="AlphaFoldDB" id="D8PAG8"/>
<protein>
    <submittedName>
        <fullName evidence="1">Uncharacterized protein</fullName>
    </submittedName>
</protein>
<organism evidence="1 2">
    <name type="scientific">Nitrospira defluvii</name>
    <dbReference type="NCBI Taxonomy" id="330214"/>
    <lineage>
        <taxon>Bacteria</taxon>
        <taxon>Pseudomonadati</taxon>
        <taxon>Nitrospirota</taxon>
        <taxon>Nitrospiria</taxon>
        <taxon>Nitrospirales</taxon>
        <taxon>Nitrospiraceae</taxon>
        <taxon>Nitrospira</taxon>
    </lineage>
</organism>
<dbReference type="Proteomes" id="UP000001660">
    <property type="component" value="Chromosome"/>
</dbReference>
<dbReference type="EMBL" id="FP929003">
    <property type="protein sequence ID" value="CBK40227.1"/>
    <property type="molecule type" value="Genomic_DNA"/>
</dbReference>
<accession>D8PAG8</accession>
<keyword evidence="2" id="KW-1185">Reference proteome</keyword>
<name>D8PAG8_9BACT</name>
<evidence type="ECO:0000313" key="2">
    <source>
        <dbReference type="Proteomes" id="UP000001660"/>
    </source>
</evidence>
<dbReference type="KEGG" id="nde:NIDE0452"/>
<dbReference type="HOGENOM" id="CLU_1812261_0_0_0"/>
<gene>
    <name evidence="1" type="ORF">NIDE0452</name>
</gene>
<evidence type="ECO:0000313" key="1">
    <source>
        <dbReference type="EMBL" id="CBK40227.1"/>
    </source>
</evidence>
<sequence>MSQLTPLERDILRACSADDVGLWEAVRHGQWNFPHASPDQIKEIVLSALRVLLTARLVDAGRSVARDNSYIRSDWRSVFGPGYDIVSWNLSAEQAIERIRREWDQLGGEPTIGDIVWFVSTTEGGRVLAEGKERNVLKETDT</sequence>
<proteinExistence type="predicted"/>